<feature type="domain" description="PASTA" evidence="12">
    <location>
        <begin position="584"/>
        <end position="651"/>
    </location>
</feature>
<dbReference type="Proteomes" id="UP000272560">
    <property type="component" value="Unassembled WGS sequence"/>
</dbReference>
<feature type="transmembrane region" description="Helical" evidence="10">
    <location>
        <begin position="490"/>
        <end position="512"/>
    </location>
</feature>
<dbReference type="InterPro" id="IPR011009">
    <property type="entry name" value="Kinase-like_dom_sf"/>
</dbReference>
<feature type="domain" description="PASTA" evidence="12">
    <location>
        <begin position="720"/>
        <end position="782"/>
    </location>
</feature>
<keyword evidence="10" id="KW-0812">Transmembrane</keyword>
<dbReference type="RefSeq" id="WP_120149225.1">
    <property type="nucleotide sequence ID" value="NZ_QZVT01000005.1"/>
</dbReference>
<dbReference type="GO" id="GO:0004674">
    <property type="term" value="F:protein serine/threonine kinase activity"/>
    <property type="evidence" value="ECO:0007669"/>
    <property type="project" value="UniProtKB-KW"/>
</dbReference>
<keyword evidence="5" id="KW-0418">Kinase</keyword>
<evidence type="ECO:0000256" key="5">
    <source>
        <dbReference type="ARBA" id="ARBA00022777"/>
    </source>
</evidence>
<evidence type="ECO:0000313" key="14">
    <source>
        <dbReference type="Proteomes" id="UP000272560"/>
    </source>
</evidence>
<evidence type="ECO:0000256" key="3">
    <source>
        <dbReference type="ARBA" id="ARBA00022679"/>
    </source>
</evidence>
<dbReference type="CDD" id="cd06577">
    <property type="entry name" value="PASTA_pknB"/>
    <property type="match status" value="4"/>
</dbReference>
<evidence type="ECO:0000256" key="8">
    <source>
        <dbReference type="ARBA" id="ARBA00048679"/>
    </source>
</evidence>
<dbReference type="Pfam" id="PF00069">
    <property type="entry name" value="Pkinase"/>
    <property type="match status" value="1"/>
</dbReference>
<keyword evidence="4" id="KW-0547">Nucleotide-binding</keyword>
<dbReference type="PROSITE" id="PS50011">
    <property type="entry name" value="PROTEIN_KINASE_DOM"/>
    <property type="match status" value="1"/>
</dbReference>
<dbReference type="AlphaFoldDB" id="A0A3A5MAM9"/>
<evidence type="ECO:0000313" key="13">
    <source>
        <dbReference type="EMBL" id="RJT79281.1"/>
    </source>
</evidence>
<comment type="caution">
    <text evidence="13">The sequence shown here is derived from an EMBL/GenBank/DDBJ whole genome shotgun (WGS) entry which is preliminary data.</text>
</comment>
<dbReference type="SMART" id="SM00740">
    <property type="entry name" value="PASTA"/>
    <property type="match status" value="4"/>
</dbReference>
<evidence type="ECO:0000256" key="7">
    <source>
        <dbReference type="ARBA" id="ARBA00047899"/>
    </source>
</evidence>
<dbReference type="GO" id="GO:0045717">
    <property type="term" value="P:negative regulation of fatty acid biosynthetic process"/>
    <property type="evidence" value="ECO:0007669"/>
    <property type="project" value="UniProtKB-ARBA"/>
</dbReference>
<dbReference type="Gene3D" id="3.30.200.20">
    <property type="entry name" value="Phosphorylase Kinase, domain 1"/>
    <property type="match status" value="1"/>
</dbReference>
<dbReference type="PANTHER" id="PTHR43289:SF34">
    <property type="entry name" value="SERINE_THREONINE-PROTEIN KINASE YBDM-RELATED"/>
    <property type="match status" value="1"/>
</dbReference>
<feature type="domain" description="PASTA" evidence="12">
    <location>
        <begin position="515"/>
        <end position="583"/>
    </location>
</feature>
<dbReference type="Gene3D" id="1.10.510.10">
    <property type="entry name" value="Transferase(Phosphotransferase) domain 1"/>
    <property type="match status" value="1"/>
</dbReference>
<feature type="domain" description="PASTA" evidence="12">
    <location>
        <begin position="652"/>
        <end position="719"/>
    </location>
</feature>
<dbReference type="PROSITE" id="PS00108">
    <property type="entry name" value="PROTEIN_KINASE_ST"/>
    <property type="match status" value="1"/>
</dbReference>
<dbReference type="OrthoDB" id="9762169at2"/>
<comment type="catalytic activity">
    <reaction evidence="7">
        <text>L-threonyl-[protein] + ATP = O-phospho-L-threonyl-[protein] + ADP + H(+)</text>
        <dbReference type="Rhea" id="RHEA:46608"/>
        <dbReference type="Rhea" id="RHEA-COMP:11060"/>
        <dbReference type="Rhea" id="RHEA-COMP:11605"/>
        <dbReference type="ChEBI" id="CHEBI:15378"/>
        <dbReference type="ChEBI" id="CHEBI:30013"/>
        <dbReference type="ChEBI" id="CHEBI:30616"/>
        <dbReference type="ChEBI" id="CHEBI:61977"/>
        <dbReference type="ChEBI" id="CHEBI:456216"/>
        <dbReference type="EC" id="2.7.11.1"/>
    </reaction>
</comment>
<protein>
    <recommendedName>
        <fullName evidence="1">non-specific serine/threonine protein kinase</fullName>
        <ecNumber evidence="1">2.7.11.1</ecNumber>
    </recommendedName>
</protein>
<keyword evidence="3" id="KW-0808">Transferase</keyword>
<evidence type="ECO:0000256" key="4">
    <source>
        <dbReference type="ARBA" id="ARBA00022741"/>
    </source>
</evidence>
<dbReference type="FunFam" id="1.10.510.10:FF:000021">
    <property type="entry name" value="Serine/threonine protein kinase"/>
    <property type="match status" value="1"/>
</dbReference>
<dbReference type="CDD" id="cd14014">
    <property type="entry name" value="STKc_PknB_like"/>
    <property type="match status" value="1"/>
</dbReference>
<keyword evidence="14" id="KW-1185">Reference proteome</keyword>
<evidence type="ECO:0000259" key="11">
    <source>
        <dbReference type="PROSITE" id="PS50011"/>
    </source>
</evidence>
<dbReference type="EC" id="2.7.11.1" evidence="1"/>
<evidence type="ECO:0000256" key="1">
    <source>
        <dbReference type="ARBA" id="ARBA00012513"/>
    </source>
</evidence>
<gene>
    <name evidence="13" type="ORF">D6T63_11835</name>
</gene>
<keyword evidence="10" id="KW-1133">Transmembrane helix</keyword>
<proteinExistence type="predicted"/>
<sequence length="782" mass="82770">MVHQQRKDPLEGATVDGRYVVQSRLARGGMSTVYLATDRRLDRRVALKVLYPHLADQPGFIDRFEQEAKSAARLSHPHVVGVLDQGVDEINGQAVAYLVMEFVQGRTLRDLLREHGRLTPRHALVLLDAVVEGLAAAHDAGLVHRDVKPENVLLSDTGQVKIADFGLARAVSATTGTATLVGTVAYLSPELVLGKPAEAQSDIYSTGIMLFELLTGKQPFTGETPIQVAIQHAQSDVPAPSVLLPGLPEDIDELVQWCTSRDPEDRPVNGAALLGELRHISAVLTDEELDFAPADAPGPRPVQNTLTSAVVPRISVDEPDDDGYRTEALPRTGFADDARVEAPAPGGATEAFPRTMQDDNSTSVIGRDHNATRVIGTMPAAPPSFGRPHGTPAAAASSQAVSSPTDTTRIGRPGSHESASWTDGDVGWYDGHTEQDAPEAGRDNTGRDGGERPGGARTAGSTARPLSKRQQSRQAQRPQKSLHGRAARRWVRVLVALLIMLAALVAIASWFFGAGPAGVVSLPDVADVPLEQARAALDEQGLASLTTEEVFNEQVLAGLVIATDPVASSEVRRFEPVELIVSKGPELFDVPDLLGRTAVEAAVELGSAGLALGGVEEEYNEEVTAGDVFRQTPEKGAERRRDSTVDVVVSLGPAPIAVPDVAGLTEQEAVSALEQAGLEAVVVEVKEYSRTVPAGSVISQAPTAVEVQRGTPVTLTLSRGPRSVKVPNVFSLPEDRAVAALEAAGFVVQVDYTFGSAVLGLVARQSPTGDQPEGTTVRITVT</sequence>
<evidence type="ECO:0000256" key="10">
    <source>
        <dbReference type="SAM" id="Phobius"/>
    </source>
</evidence>
<keyword evidence="2" id="KW-0723">Serine/threonine-protein kinase</keyword>
<keyword evidence="6" id="KW-0067">ATP-binding</keyword>
<evidence type="ECO:0000256" key="2">
    <source>
        <dbReference type="ARBA" id="ARBA00022527"/>
    </source>
</evidence>
<dbReference type="EMBL" id="QZVT01000005">
    <property type="protein sequence ID" value="RJT79281.1"/>
    <property type="molecule type" value="Genomic_DNA"/>
</dbReference>
<organism evidence="13 14">
    <name type="scientific">Arthrobacter cheniae</name>
    <dbReference type="NCBI Taxonomy" id="1258888"/>
    <lineage>
        <taxon>Bacteria</taxon>
        <taxon>Bacillati</taxon>
        <taxon>Actinomycetota</taxon>
        <taxon>Actinomycetes</taxon>
        <taxon>Micrococcales</taxon>
        <taxon>Micrococcaceae</taxon>
        <taxon>Arthrobacter</taxon>
    </lineage>
</organism>
<feature type="compositionally biased region" description="Low complexity" evidence="9">
    <location>
        <begin position="393"/>
        <end position="403"/>
    </location>
</feature>
<feature type="domain" description="Protein kinase" evidence="11">
    <location>
        <begin position="19"/>
        <end position="282"/>
    </location>
</feature>
<evidence type="ECO:0000259" key="12">
    <source>
        <dbReference type="PROSITE" id="PS51178"/>
    </source>
</evidence>
<dbReference type="PANTHER" id="PTHR43289">
    <property type="entry name" value="MITOGEN-ACTIVATED PROTEIN KINASE KINASE KINASE 20-RELATED"/>
    <property type="match status" value="1"/>
</dbReference>
<accession>A0A3A5MAM9</accession>
<dbReference type="Pfam" id="PF03793">
    <property type="entry name" value="PASTA"/>
    <property type="match status" value="4"/>
</dbReference>
<dbReference type="SMART" id="SM00220">
    <property type="entry name" value="S_TKc"/>
    <property type="match status" value="1"/>
</dbReference>
<feature type="compositionally biased region" description="Basic and acidic residues" evidence="9">
    <location>
        <begin position="431"/>
        <end position="451"/>
    </location>
</feature>
<dbReference type="InterPro" id="IPR000719">
    <property type="entry name" value="Prot_kinase_dom"/>
</dbReference>
<evidence type="ECO:0000256" key="6">
    <source>
        <dbReference type="ARBA" id="ARBA00022840"/>
    </source>
</evidence>
<keyword evidence="10" id="KW-0472">Membrane</keyword>
<dbReference type="Gene3D" id="3.30.10.20">
    <property type="match status" value="4"/>
</dbReference>
<feature type="region of interest" description="Disordered" evidence="9">
    <location>
        <begin position="334"/>
        <end position="483"/>
    </location>
</feature>
<name>A0A3A5MAM9_9MICC</name>
<dbReference type="PROSITE" id="PS51178">
    <property type="entry name" value="PASTA"/>
    <property type="match status" value="4"/>
</dbReference>
<comment type="catalytic activity">
    <reaction evidence="8">
        <text>L-seryl-[protein] + ATP = O-phospho-L-seryl-[protein] + ADP + H(+)</text>
        <dbReference type="Rhea" id="RHEA:17989"/>
        <dbReference type="Rhea" id="RHEA-COMP:9863"/>
        <dbReference type="Rhea" id="RHEA-COMP:11604"/>
        <dbReference type="ChEBI" id="CHEBI:15378"/>
        <dbReference type="ChEBI" id="CHEBI:29999"/>
        <dbReference type="ChEBI" id="CHEBI:30616"/>
        <dbReference type="ChEBI" id="CHEBI:83421"/>
        <dbReference type="ChEBI" id="CHEBI:456216"/>
        <dbReference type="EC" id="2.7.11.1"/>
    </reaction>
</comment>
<dbReference type="GO" id="GO:0005524">
    <property type="term" value="F:ATP binding"/>
    <property type="evidence" value="ECO:0007669"/>
    <property type="project" value="UniProtKB-KW"/>
</dbReference>
<dbReference type="SUPFAM" id="SSF56112">
    <property type="entry name" value="Protein kinase-like (PK-like)"/>
    <property type="match status" value="1"/>
</dbReference>
<dbReference type="InterPro" id="IPR005543">
    <property type="entry name" value="PASTA_dom"/>
</dbReference>
<dbReference type="FunFam" id="3.30.200.20:FF:000035">
    <property type="entry name" value="Serine/threonine protein kinase Stk1"/>
    <property type="match status" value="1"/>
</dbReference>
<evidence type="ECO:0000256" key="9">
    <source>
        <dbReference type="SAM" id="MobiDB-lite"/>
    </source>
</evidence>
<reference evidence="13 14" key="1">
    <citation type="submission" date="2018-09" db="EMBL/GenBank/DDBJ databases">
        <title>Novel species of Arthrobacter.</title>
        <authorList>
            <person name="Liu Q."/>
            <person name="Xin Y.-H."/>
        </authorList>
    </citation>
    <scope>NUCLEOTIDE SEQUENCE [LARGE SCALE GENOMIC DNA]</scope>
    <source>
        <strain evidence="13 14">Hz2</strain>
    </source>
</reference>
<dbReference type="InterPro" id="IPR008271">
    <property type="entry name" value="Ser/Thr_kinase_AS"/>
</dbReference>